<evidence type="ECO:0000256" key="1">
    <source>
        <dbReference type="SAM" id="MobiDB-lite"/>
    </source>
</evidence>
<organism evidence="2 3">
    <name type="scientific">Guyanagaster necrorhizus</name>
    <dbReference type="NCBI Taxonomy" id="856835"/>
    <lineage>
        <taxon>Eukaryota</taxon>
        <taxon>Fungi</taxon>
        <taxon>Dikarya</taxon>
        <taxon>Basidiomycota</taxon>
        <taxon>Agaricomycotina</taxon>
        <taxon>Agaricomycetes</taxon>
        <taxon>Agaricomycetidae</taxon>
        <taxon>Agaricales</taxon>
        <taxon>Marasmiineae</taxon>
        <taxon>Physalacriaceae</taxon>
        <taxon>Guyanagaster</taxon>
    </lineage>
</organism>
<dbReference type="AlphaFoldDB" id="A0A9P7VQH8"/>
<feature type="region of interest" description="Disordered" evidence="1">
    <location>
        <begin position="219"/>
        <end position="257"/>
    </location>
</feature>
<dbReference type="RefSeq" id="XP_043038085.1">
    <property type="nucleotide sequence ID" value="XM_043177357.1"/>
</dbReference>
<proteinExistence type="predicted"/>
<evidence type="ECO:0000313" key="2">
    <source>
        <dbReference type="EMBL" id="KAG7444585.1"/>
    </source>
</evidence>
<comment type="caution">
    <text evidence="2">The sequence shown here is derived from an EMBL/GenBank/DDBJ whole genome shotgun (WGS) entry which is preliminary data.</text>
</comment>
<evidence type="ECO:0000313" key="3">
    <source>
        <dbReference type="Proteomes" id="UP000812287"/>
    </source>
</evidence>
<sequence length="273" mass="29397">MPTPNQNSEKNSSEAEIALLTQKLATLTAGRDELGGGSEANESSSDRAAQTPELWSSLHLVIPRSGRFHIPDSQPELYEQMRTGFEYWLEHPGGLPLDLSLRSEEGREDESHVGWVFERGPDGSIAQCTSPSFSLGVFSDLPGDLLESLYPVLSASTAPAERAENHVLLGLAGGSFPRAPRGYNESHPPATRALGYQQPPEMFTVLGACTHCRISTTERFHPQPDAHPKSSRGMRAPPAPGDNKAEVPELTPTSSRTLVAPALEVVDGDGLQP</sequence>
<dbReference type="Proteomes" id="UP000812287">
    <property type="component" value="Unassembled WGS sequence"/>
</dbReference>
<dbReference type="OrthoDB" id="3365698at2759"/>
<feature type="compositionally biased region" description="Basic and acidic residues" evidence="1">
    <location>
        <begin position="219"/>
        <end position="228"/>
    </location>
</feature>
<dbReference type="GeneID" id="66099644"/>
<protein>
    <submittedName>
        <fullName evidence="2">Uncharacterized protein</fullName>
    </submittedName>
</protein>
<gene>
    <name evidence="2" type="ORF">BT62DRAFT_1007583</name>
</gene>
<name>A0A9P7VQH8_9AGAR</name>
<keyword evidence="3" id="KW-1185">Reference proteome</keyword>
<dbReference type="EMBL" id="MU250539">
    <property type="protein sequence ID" value="KAG7444585.1"/>
    <property type="molecule type" value="Genomic_DNA"/>
</dbReference>
<accession>A0A9P7VQH8</accession>
<reference evidence="2" key="1">
    <citation type="submission" date="2020-11" db="EMBL/GenBank/DDBJ databases">
        <title>Adaptations for nitrogen fixation in a non-lichenized fungal sporocarp promotes dispersal by wood-feeding termites.</title>
        <authorList>
            <consortium name="DOE Joint Genome Institute"/>
            <person name="Koch R.A."/>
            <person name="Yoon G."/>
            <person name="Arayal U."/>
            <person name="Lail K."/>
            <person name="Amirebrahimi M."/>
            <person name="Labutti K."/>
            <person name="Lipzen A."/>
            <person name="Riley R."/>
            <person name="Barry K."/>
            <person name="Henrissat B."/>
            <person name="Grigoriev I.V."/>
            <person name="Herr J.R."/>
            <person name="Aime M.C."/>
        </authorList>
    </citation>
    <scope>NUCLEOTIDE SEQUENCE</scope>
    <source>
        <strain evidence="2">MCA 3950</strain>
    </source>
</reference>
<feature type="region of interest" description="Disordered" evidence="1">
    <location>
        <begin position="28"/>
        <end position="50"/>
    </location>
</feature>